<evidence type="ECO:0000256" key="4">
    <source>
        <dbReference type="ARBA" id="ARBA00023239"/>
    </source>
</evidence>
<feature type="domain" description="CENP-V/GFA" evidence="5">
    <location>
        <begin position="121"/>
        <end position="235"/>
    </location>
</feature>
<dbReference type="OrthoDB" id="5422068at2759"/>
<dbReference type="VEuPathDB" id="FungiDB:BO97DRAFT_468521"/>
<accession>A0A395I6X0</accession>
<evidence type="ECO:0000256" key="2">
    <source>
        <dbReference type="ARBA" id="ARBA00022723"/>
    </source>
</evidence>
<keyword evidence="3" id="KW-0862">Zinc</keyword>
<organism evidence="6 7">
    <name type="scientific">Aspergillus homomorphus (strain CBS 101889)</name>
    <dbReference type="NCBI Taxonomy" id="1450537"/>
    <lineage>
        <taxon>Eukaryota</taxon>
        <taxon>Fungi</taxon>
        <taxon>Dikarya</taxon>
        <taxon>Ascomycota</taxon>
        <taxon>Pezizomycotina</taxon>
        <taxon>Eurotiomycetes</taxon>
        <taxon>Eurotiomycetidae</taxon>
        <taxon>Eurotiales</taxon>
        <taxon>Aspergillaceae</taxon>
        <taxon>Aspergillus</taxon>
        <taxon>Aspergillus subgen. Circumdati</taxon>
    </lineage>
</organism>
<evidence type="ECO:0000256" key="1">
    <source>
        <dbReference type="ARBA" id="ARBA00005495"/>
    </source>
</evidence>
<dbReference type="PANTHER" id="PTHR33337:SF40">
    <property type="entry name" value="CENP-V_GFA DOMAIN-CONTAINING PROTEIN-RELATED"/>
    <property type="match status" value="1"/>
</dbReference>
<proteinExistence type="inferred from homology"/>
<dbReference type="Pfam" id="PF04828">
    <property type="entry name" value="GFA"/>
    <property type="match status" value="1"/>
</dbReference>
<keyword evidence="2" id="KW-0479">Metal-binding</keyword>
<gene>
    <name evidence="6" type="ORF">BO97DRAFT_468521</name>
</gene>
<dbReference type="InterPro" id="IPR006913">
    <property type="entry name" value="CENP-V/GFA"/>
</dbReference>
<dbReference type="GO" id="GO:0016846">
    <property type="term" value="F:carbon-sulfur lyase activity"/>
    <property type="evidence" value="ECO:0007669"/>
    <property type="project" value="InterPro"/>
</dbReference>
<dbReference type="GO" id="GO:0046872">
    <property type="term" value="F:metal ion binding"/>
    <property type="evidence" value="ECO:0007669"/>
    <property type="project" value="UniProtKB-KW"/>
</dbReference>
<keyword evidence="7" id="KW-1185">Reference proteome</keyword>
<dbReference type="AlphaFoldDB" id="A0A395I6X0"/>
<sequence>MDLSTPNLYHCTACRTTIGMLCSTYYPLQTRPQNLDNLREYQQFEYIVRYFCNTCDAYALACSRPSERYFVASGLLVDNGNTHRTRLLRHWRTSETRDGGLTSFLTGEQHLPWPDLLVPYYTHSSENTTDVKWWLREANIKYLTGTCACPSCRLASGCPIQPWAFIPKANLFDACKAPLAFGAGTMQRYESSPGVYREFCKHCGASVFWSSDQRPLLIDVSVGLLRSPEESRASQ</sequence>
<reference evidence="6 7" key="1">
    <citation type="submission" date="2018-02" db="EMBL/GenBank/DDBJ databases">
        <title>The genomes of Aspergillus section Nigri reveals drivers in fungal speciation.</title>
        <authorList>
            <consortium name="DOE Joint Genome Institute"/>
            <person name="Vesth T.C."/>
            <person name="Nybo J."/>
            <person name="Theobald S."/>
            <person name="Brandl J."/>
            <person name="Frisvad J.C."/>
            <person name="Nielsen K.F."/>
            <person name="Lyhne E.K."/>
            <person name="Kogle M.E."/>
            <person name="Kuo A."/>
            <person name="Riley R."/>
            <person name="Clum A."/>
            <person name="Nolan M."/>
            <person name="Lipzen A."/>
            <person name="Salamov A."/>
            <person name="Henrissat B."/>
            <person name="Wiebenga A."/>
            <person name="De vries R.P."/>
            <person name="Grigoriev I.V."/>
            <person name="Mortensen U.H."/>
            <person name="Andersen M.R."/>
            <person name="Baker S.E."/>
        </authorList>
    </citation>
    <scope>NUCLEOTIDE SEQUENCE [LARGE SCALE GENOMIC DNA]</scope>
    <source>
        <strain evidence="6 7">CBS 101889</strain>
    </source>
</reference>
<protein>
    <recommendedName>
        <fullName evidence="5">CENP-V/GFA domain-containing protein</fullName>
    </recommendedName>
</protein>
<dbReference type="RefSeq" id="XP_025554799.1">
    <property type="nucleotide sequence ID" value="XM_025699758.1"/>
</dbReference>
<evidence type="ECO:0000313" key="6">
    <source>
        <dbReference type="EMBL" id="RAL15645.1"/>
    </source>
</evidence>
<dbReference type="EMBL" id="KZ824271">
    <property type="protein sequence ID" value="RAL15645.1"/>
    <property type="molecule type" value="Genomic_DNA"/>
</dbReference>
<comment type="similarity">
    <text evidence="1">Belongs to the Gfa family.</text>
</comment>
<keyword evidence="4" id="KW-0456">Lyase</keyword>
<dbReference type="Gene3D" id="3.90.1590.10">
    <property type="entry name" value="glutathione-dependent formaldehyde- activating enzyme (gfa)"/>
    <property type="match status" value="2"/>
</dbReference>
<dbReference type="STRING" id="1450537.A0A395I6X0"/>
<evidence type="ECO:0000313" key="7">
    <source>
        <dbReference type="Proteomes" id="UP000248961"/>
    </source>
</evidence>
<evidence type="ECO:0000259" key="5">
    <source>
        <dbReference type="PROSITE" id="PS51891"/>
    </source>
</evidence>
<dbReference type="PROSITE" id="PS51891">
    <property type="entry name" value="CENP_V_GFA"/>
    <property type="match status" value="1"/>
</dbReference>
<name>A0A395I6X0_ASPHC</name>
<dbReference type="PANTHER" id="PTHR33337">
    <property type="entry name" value="GFA DOMAIN-CONTAINING PROTEIN"/>
    <property type="match status" value="1"/>
</dbReference>
<dbReference type="InterPro" id="IPR011057">
    <property type="entry name" value="Mss4-like_sf"/>
</dbReference>
<dbReference type="SUPFAM" id="SSF51316">
    <property type="entry name" value="Mss4-like"/>
    <property type="match status" value="2"/>
</dbReference>
<dbReference type="GeneID" id="37204047"/>
<evidence type="ECO:0000256" key="3">
    <source>
        <dbReference type="ARBA" id="ARBA00022833"/>
    </source>
</evidence>
<dbReference type="Proteomes" id="UP000248961">
    <property type="component" value="Unassembled WGS sequence"/>
</dbReference>